<evidence type="ECO:0000256" key="1">
    <source>
        <dbReference type="SAM" id="MobiDB-lite"/>
    </source>
</evidence>
<evidence type="ECO:0000313" key="2">
    <source>
        <dbReference type="EMBL" id="KNA94811.1"/>
    </source>
</evidence>
<dbReference type="OrthoDB" id="10352701at2759"/>
<evidence type="ECO:0000313" key="3">
    <source>
        <dbReference type="Proteomes" id="UP000009097"/>
    </source>
</evidence>
<dbReference type="KEGG" id="fox:FOXG_17923"/>
<dbReference type="GeneID" id="28958629"/>
<feature type="region of interest" description="Disordered" evidence="1">
    <location>
        <begin position="28"/>
        <end position="49"/>
    </location>
</feature>
<protein>
    <submittedName>
        <fullName evidence="2">Uncharacterized protein</fullName>
    </submittedName>
</protein>
<sequence length="142" mass="15540">MLCKASRQVDNALRGLVPVPMSYQRFPPCWHPRPTTSRRRASSHKSAEMRPDAVVQRQILVTAHLWRPSGIGLLWPLLLGLEQSATHREADYPWSTHAAGSQKPTLFGTGRFNHSLGGELNATSGNISDGTLCLVGSTNGQN</sequence>
<name>A0A0J9WGC9_FUSO4</name>
<reference evidence="2" key="1">
    <citation type="submission" date="2007-04" db="EMBL/GenBank/DDBJ databases">
        <authorList>
            <consortium name="The Broad Institute Genome Sequencing Platform"/>
            <person name="Birren B."/>
            <person name="Lander E."/>
            <person name="Galagan J."/>
            <person name="Nusbaum C."/>
            <person name="Devon K."/>
            <person name="Ma L.-J."/>
            <person name="Jaffe D."/>
            <person name="Butler J."/>
            <person name="Alvarez P."/>
            <person name="Gnerre S."/>
            <person name="Grabherr M."/>
            <person name="Kleber M."/>
            <person name="Mauceli E."/>
            <person name="Brockman W."/>
            <person name="MacCallum I.A."/>
            <person name="Young S."/>
            <person name="LaButti K."/>
            <person name="DeCaprio D."/>
            <person name="Crawford M."/>
            <person name="Koehrsen M."/>
            <person name="Engels R."/>
            <person name="Montgomery P."/>
            <person name="Pearson M."/>
            <person name="Howarth C."/>
            <person name="Larson L."/>
            <person name="White J."/>
            <person name="O'Leary S."/>
            <person name="Kodira C."/>
            <person name="Zeng Q."/>
            <person name="Yandava C."/>
            <person name="Alvarado L."/>
            <person name="Kistler C."/>
            <person name="Shim W.-B."/>
            <person name="Kang S."/>
            <person name="Woloshuk C."/>
        </authorList>
    </citation>
    <scope>NUCLEOTIDE SEQUENCE</scope>
    <source>
        <strain evidence="2">4287</strain>
    </source>
</reference>
<dbReference type="Proteomes" id="UP000009097">
    <property type="component" value="Unassembled WGS sequence"/>
</dbReference>
<organism evidence="2 3">
    <name type="scientific">Fusarium oxysporum f. sp. lycopersici (strain 4287 / CBS 123668 / FGSC 9935 / NRRL 34936)</name>
    <name type="common">Fusarium vascular wilt of tomato</name>
    <dbReference type="NCBI Taxonomy" id="426428"/>
    <lineage>
        <taxon>Eukaryota</taxon>
        <taxon>Fungi</taxon>
        <taxon>Dikarya</taxon>
        <taxon>Ascomycota</taxon>
        <taxon>Pezizomycotina</taxon>
        <taxon>Sordariomycetes</taxon>
        <taxon>Hypocreomycetidae</taxon>
        <taxon>Hypocreales</taxon>
        <taxon>Nectriaceae</taxon>
        <taxon>Fusarium</taxon>
        <taxon>Fusarium oxysporum species complex</taxon>
    </lineage>
</organism>
<reference evidence="2" key="2">
    <citation type="journal article" date="2010" name="Nature">
        <title>Comparative genomics reveals mobile pathogenicity chromosomes in Fusarium.</title>
        <authorList>
            <person name="Ma L.J."/>
            <person name="van der Does H.C."/>
            <person name="Borkovich K.A."/>
            <person name="Coleman J.J."/>
            <person name="Daboussi M.J."/>
            <person name="Di Pietro A."/>
            <person name="Dufresne M."/>
            <person name="Freitag M."/>
            <person name="Grabherr M."/>
            <person name="Henrissat B."/>
            <person name="Houterman P.M."/>
            <person name="Kang S."/>
            <person name="Shim W.B."/>
            <person name="Woloshuk C."/>
            <person name="Xie X."/>
            <person name="Xu J.R."/>
            <person name="Antoniw J."/>
            <person name="Baker S.E."/>
            <person name="Bluhm B.H."/>
            <person name="Breakspear A."/>
            <person name="Brown D.W."/>
            <person name="Butchko R.A."/>
            <person name="Chapman S."/>
            <person name="Coulson R."/>
            <person name="Coutinho P.M."/>
            <person name="Danchin E.G."/>
            <person name="Diener A."/>
            <person name="Gale L.R."/>
            <person name="Gardiner D.M."/>
            <person name="Goff S."/>
            <person name="Hammond-Kosack K.E."/>
            <person name="Hilburn K."/>
            <person name="Hua-Van A."/>
            <person name="Jonkers W."/>
            <person name="Kazan K."/>
            <person name="Kodira C.D."/>
            <person name="Koehrsen M."/>
            <person name="Kumar L."/>
            <person name="Lee Y.H."/>
            <person name="Li L."/>
            <person name="Manners J.M."/>
            <person name="Miranda-Saavedra D."/>
            <person name="Mukherjee M."/>
            <person name="Park G."/>
            <person name="Park J."/>
            <person name="Park S.Y."/>
            <person name="Proctor R.H."/>
            <person name="Regev A."/>
            <person name="Ruiz-Roldan M.C."/>
            <person name="Sain D."/>
            <person name="Sakthikumar S."/>
            <person name="Sykes S."/>
            <person name="Schwartz D.C."/>
            <person name="Turgeon B.G."/>
            <person name="Wapinski I."/>
            <person name="Yoder O."/>
            <person name="Young S."/>
            <person name="Zeng Q."/>
            <person name="Zhou S."/>
            <person name="Galagan J."/>
            <person name="Cuomo C.A."/>
            <person name="Kistler H.C."/>
            <person name="Rep M."/>
        </authorList>
    </citation>
    <scope>NUCLEOTIDE SEQUENCE [LARGE SCALE GENOMIC DNA]</scope>
    <source>
        <strain evidence="2">4287</strain>
    </source>
</reference>
<dbReference type="EMBL" id="DS231696">
    <property type="protein sequence ID" value="KNA94811.1"/>
    <property type="molecule type" value="Genomic_DNA"/>
</dbReference>
<gene>
    <name evidence="2" type="ORF">FOXG_17923</name>
</gene>
<accession>A0A0J9WGC9</accession>
<proteinExistence type="predicted"/>
<dbReference type="AlphaFoldDB" id="A0A0J9WGC9"/>
<dbReference type="VEuPathDB" id="FungiDB:FOXG_17923"/>
<dbReference type="RefSeq" id="XP_018232857.1">
    <property type="nucleotide sequence ID" value="XM_018397941.1"/>
</dbReference>